<comment type="similarity">
    <text evidence="1">Belongs to the ABC transporter superfamily.</text>
</comment>
<keyword evidence="5" id="KW-0472">Membrane</keyword>
<keyword evidence="5" id="KW-1133">Transmembrane helix</keyword>
<dbReference type="GO" id="GO:0005524">
    <property type="term" value="F:ATP binding"/>
    <property type="evidence" value="ECO:0007669"/>
    <property type="project" value="UniProtKB-KW"/>
</dbReference>
<dbReference type="InterPro" id="IPR003439">
    <property type="entry name" value="ABC_transporter-like_ATP-bd"/>
</dbReference>
<dbReference type="PANTHER" id="PTHR43335:SF4">
    <property type="entry name" value="ABC TRANSPORTER, ATP-BINDING PROTEIN"/>
    <property type="match status" value="1"/>
</dbReference>
<evidence type="ECO:0000259" key="6">
    <source>
        <dbReference type="PROSITE" id="PS50893"/>
    </source>
</evidence>
<dbReference type="RefSeq" id="WP_176164500.1">
    <property type="nucleotide sequence ID" value="NZ_CP054929.1"/>
</dbReference>
<protein>
    <submittedName>
        <fullName evidence="7">ABC transporter ATP-binding protein</fullName>
    </submittedName>
</protein>
<dbReference type="Pfam" id="PF00005">
    <property type="entry name" value="ABC_tran"/>
    <property type="match status" value="1"/>
</dbReference>
<feature type="domain" description="ABC transporter" evidence="6">
    <location>
        <begin position="2"/>
        <end position="228"/>
    </location>
</feature>
<dbReference type="SMART" id="SM00382">
    <property type="entry name" value="AAA"/>
    <property type="match status" value="1"/>
</dbReference>
<organism evidence="7 8">
    <name type="scientific">Streptomyces buecherae</name>
    <dbReference type="NCBI Taxonomy" id="2763006"/>
    <lineage>
        <taxon>Bacteria</taxon>
        <taxon>Bacillati</taxon>
        <taxon>Actinomycetota</taxon>
        <taxon>Actinomycetes</taxon>
        <taxon>Kitasatosporales</taxon>
        <taxon>Streptomycetaceae</taxon>
        <taxon>Streptomyces</taxon>
    </lineage>
</organism>
<dbReference type="GO" id="GO:0016887">
    <property type="term" value="F:ATP hydrolysis activity"/>
    <property type="evidence" value="ECO:0007669"/>
    <property type="project" value="InterPro"/>
</dbReference>
<feature type="transmembrane region" description="Helical" evidence="5">
    <location>
        <begin position="544"/>
        <end position="566"/>
    </location>
</feature>
<keyword evidence="4 7" id="KW-0067">ATP-binding</keyword>
<evidence type="ECO:0000313" key="8">
    <source>
        <dbReference type="Proteomes" id="UP000509303"/>
    </source>
</evidence>
<dbReference type="SUPFAM" id="SSF52540">
    <property type="entry name" value="P-loop containing nucleoside triphosphate hydrolases"/>
    <property type="match status" value="1"/>
</dbReference>
<feature type="transmembrane region" description="Helical" evidence="5">
    <location>
        <begin position="573"/>
        <end position="594"/>
    </location>
</feature>
<accession>A0A7H8NE72</accession>
<evidence type="ECO:0000256" key="3">
    <source>
        <dbReference type="ARBA" id="ARBA00022741"/>
    </source>
</evidence>
<feature type="transmembrane region" description="Helical" evidence="5">
    <location>
        <begin position="507"/>
        <end position="532"/>
    </location>
</feature>
<evidence type="ECO:0000256" key="4">
    <source>
        <dbReference type="ARBA" id="ARBA00022840"/>
    </source>
</evidence>
<evidence type="ECO:0000313" key="7">
    <source>
        <dbReference type="EMBL" id="QKW52789.1"/>
    </source>
</evidence>
<keyword evidence="8" id="KW-1185">Reference proteome</keyword>
<feature type="transmembrane region" description="Helical" evidence="5">
    <location>
        <begin position="636"/>
        <end position="656"/>
    </location>
</feature>
<proteinExistence type="inferred from homology"/>
<evidence type="ECO:0000256" key="2">
    <source>
        <dbReference type="ARBA" id="ARBA00022448"/>
    </source>
</evidence>
<dbReference type="InterPro" id="IPR003593">
    <property type="entry name" value="AAA+_ATPase"/>
</dbReference>
<dbReference type="Gene3D" id="3.40.50.300">
    <property type="entry name" value="P-loop containing nucleotide triphosphate hydrolases"/>
    <property type="match status" value="1"/>
</dbReference>
<dbReference type="PANTHER" id="PTHR43335">
    <property type="entry name" value="ABC TRANSPORTER, ATP-BINDING PROTEIN"/>
    <property type="match status" value="1"/>
</dbReference>
<evidence type="ECO:0000256" key="1">
    <source>
        <dbReference type="ARBA" id="ARBA00005417"/>
    </source>
</evidence>
<keyword evidence="3" id="KW-0547">Nucleotide-binding</keyword>
<gene>
    <name evidence="7" type="ORF">HUT08_28255</name>
</gene>
<dbReference type="InterPro" id="IPR027417">
    <property type="entry name" value="P-loop_NTPase"/>
</dbReference>
<dbReference type="AlphaFoldDB" id="A0A7H8NE72"/>
<keyword evidence="5" id="KW-0812">Transmembrane</keyword>
<dbReference type="PROSITE" id="PS50893">
    <property type="entry name" value="ABC_TRANSPORTER_2"/>
    <property type="match status" value="1"/>
</dbReference>
<sequence length="672" mass="70210">MIQAIGLTSVPRRNQPPVVDDLTFEARPGLVTVLFGAPGAGKSTALRLLLQLESGRGLALFRGRPLHRVPHPAREVGVVLGDVPGHPARTARRHLGMLTAAAGVPVGRADEVLELVGLSSLAEQRLGDYSRGMDRRLGLASALLGDPHALVLDEPVRDLSPRETAWLHGLLRGYADQGGAVLVTTSEPRGLDRFADRVISIEGGRLAADQSAADFARTRLRPRVMVRSPFADRLAALLAQEARATGERIEVVPEGSGRIAVYGSSCAAVGELAYRNGILVHRLADEFGVLSLTTPVRRDTDRRQAPAPAPERVTLLTRAGDSPEHGTAPVEALPEAAGLGVADEPACAAQPDGLVVAGRGSWVGFGGAGGVAGRAGAPWPTPADEPTSQGCGVPASRALALTRFPPPGPAWPVRYELRRVFGVSTAWYVAAATLVASLLAGVLLARTGDAAAARLFTGWPRSLPLPPVAVGAGLLGALAFGQEYRYPALAPTQGAVPRRLALLGAKLLVWSGGAVLLATIAALANGAALWVLYGPDVARPPADWPALLGGWCLLAVGCAWVGLLAAAVLRSTLLGLGAALTVPLLALTFLRWAVDEPSARSSAGMSDRVRAATLVEWPSLPDRGLDLAARLASEPAAHVMALSISVLLCAYVLTALRARPRPVRAMRWQRAK</sequence>
<reference evidence="7 8" key="1">
    <citation type="submission" date="2020-06" db="EMBL/GenBank/DDBJ databases">
        <title>Genome mining for natural products.</title>
        <authorList>
            <person name="Zhang B."/>
            <person name="Shi J."/>
            <person name="Ge H."/>
        </authorList>
    </citation>
    <scope>NUCLEOTIDE SEQUENCE [LARGE SCALE GENOMIC DNA]</scope>
    <source>
        <strain evidence="7 8">NA00687</strain>
    </source>
</reference>
<dbReference type="EMBL" id="CP054929">
    <property type="protein sequence ID" value="QKW52789.1"/>
    <property type="molecule type" value="Genomic_DNA"/>
</dbReference>
<dbReference type="Proteomes" id="UP000509303">
    <property type="component" value="Chromosome"/>
</dbReference>
<feature type="transmembrane region" description="Helical" evidence="5">
    <location>
        <begin position="426"/>
        <end position="445"/>
    </location>
</feature>
<name>A0A7H8NE72_9ACTN</name>
<keyword evidence="2" id="KW-0813">Transport</keyword>
<evidence type="ECO:0000256" key="5">
    <source>
        <dbReference type="SAM" id="Phobius"/>
    </source>
</evidence>